<feature type="domain" description="SsuA/THI5-like" evidence="1">
    <location>
        <begin position="90"/>
        <end position="276"/>
    </location>
</feature>
<dbReference type="Gene3D" id="3.40.190.10">
    <property type="entry name" value="Periplasmic binding protein-like II"/>
    <property type="match status" value="2"/>
</dbReference>
<evidence type="ECO:0000313" key="3">
    <source>
        <dbReference type="Proteomes" id="UP000003323"/>
    </source>
</evidence>
<dbReference type="SUPFAM" id="SSF53850">
    <property type="entry name" value="Periplasmic binding protein-like II"/>
    <property type="match status" value="1"/>
</dbReference>
<dbReference type="PANTHER" id="PTHR30024">
    <property type="entry name" value="ALIPHATIC SULFONATES-BINDING PROTEIN-RELATED"/>
    <property type="match status" value="1"/>
</dbReference>
<dbReference type="EMBL" id="AEEQ01000012">
    <property type="protein sequence ID" value="EFM40599.1"/>
    <property type="molecule type" value="Genomic_DNA"/>
</dbReference>
<evidence type="ECO:0000313" key="2">
    <source>
        <dbReference type="EMBL" id="EFM40599.1"/>
    </source>
</evidence>
<reference evidence="2 3" key="1">
    <citation type="submission" date="2010-08" db="EMBL/GenBank/DDBJ databases">
        <authorList>
            <person name="Muzny D."/>
            <person name="Qin X."/>
            <person name="Deng J."/>
            <person name="Jiang H."/>
            <person name="Liu Y."/>
            <person name="Qu J."/>
            <person name="Song X.-Z."/>
            <person name="Zhang L."/>
            <person name="Thornton R."/>
            <person name="Coyle M."/>
            <person name="Francisco L."/>
            <person name="Jackson L."/>
            <person name="Javaid M."/>
            <person name="Korchina V."/>
            <person name="Kovar C."/>
            <person name="Mata R."/>
            <person name="Mathew T."/>
            <person name="Ngo R."/>
            <person name="Nguyen L."/>
            <person name="Nguyen N."/>
            <person name="Okwuonu G."/>
            <person name="Ongeri F."/>
            <person name="Pham C."/>
            <person name="Simmons D."/>
            <person name="Wilczek-Boney K."/>
            <person name="Hale W."/>
            <person name="Jakkamsetti A."/>
            <person name="Pham P."/>
            <person name="Ruth R."/>
            <person name="San Lucas F."/>
            <person name="Warren J."/>
            <person name="Zhang J."/>
            <person name="Zhao Z."/>
            <person name="Zhou C."/>
            <person name="Zhu D."/>
            <person name="Lee S."/>
            <person name="Bess C."/>
            <person name="Blankenburg K."/>
            <person name="Forbes L."/>
            <person name="Fu Q."/>
            <person name="Gubbala S."/>
            <person name="Hirani K."/>
            <person name="Jayaseelan J.C."/>
            <person name="Lara F."/>
            <person name="Munidasa M."/>
            <person name="Palculict T."/>
            <person name="Patil S."/>
            <person name="Pu L.-L."/>
            <person name="Saada N."/>
            <person name="Tang L."/>
            <person name="Weissenberger G."/>
            <person name="Zhu Y."/>
            <person name="Hemphill L."/>
            <person name="Shang Y."/>
            <person name="Youmans B."/>
            <person name="Ayvaz T."/>
            <person name="Ross M."/>
            <person name="Santibanez J."/>
            <person name="Aqrawi P."/>
            <person name="Gross S."/>
            <person name="Joshi V."/>
            <person name="Fowler G."/>
            <person name="Nazareth L."/>
            <person name="Reid J."/>
            <person name="Worley K."/>
            <person name="Petrosino J."/>
            <person name="Highlander S."/>
            <person name="Gibbs R."/>
        </authorList>
    </citation>
    <scope>NUCLEOTIDE SEQUENCE [LARGE SCALE GENOMIC DNA]</scope>
    <source>
        <strain evidence="2 3">ATCC 27679</strain>
    </source>
</reference>
<dbReference type="HOGENOM" id="CLU_073773_0_0_11"/>
<evidence type="ECO:0000259" key="1">
    <source>
        <dbReference type="Pfam" id="PF09084"/>
    </source>
</evidence>
<protein>
    <submittedName>
        <fullName evidence="2">NMT1/THI5-like protein</fullName>
    </submittedName>
</protein>
<proteinExistence type="predicted"/>
<dbReference type="AlphaFoldDB" id="E0QA07"/>
<dbReference type="Proteomes" id="UP000003323">
    <property type="component" value="Unassembled WGS sequence"/>
</dbReference>
<dbReference type="Pfam" id="PF09084">
    <property type="entry name" value="NMT1"/>
    <property type="match status" value="1"/>
</dbReference>
<dbReference type="PANTHER" id="PTHR30024:SF42">
    <property type="entry name" value="ALIPHATIC SULFONATES-BINDING PROTEIN-RELATED"/>
    <property type="match status" value="1"/>
</dbReference>
<organism evidence="2 3">
    <name type="scientific">Bifidobacterium dentium ATCC 27679</name>
    <dbReference type="NCBI Taxonomy" id="871562"/>
    <lineage>
        <taxon>Bacteria</taxon>
        <taxon>Bacillati</taxon>
        <taxon>Actinomycetota</taxon>
        <taxon>Actinomycetes</taxon>
        <taxon>Bifidobacteriales</taxon>
        <taxon>Bifidobacteriaceae</taxon>
        <taxon>Bifidobacterium</taxon>
    </lineage>
</organism>
<dbReference type="InterPro" id="IPR015168">
    <property type="entry name" value="SsuA/THI5"/>
</dbReference>
<accession>E0QA07</accession>
<comment type="caution">
    <text evidence="2">The sequence shown here is derived from an EMBL/GenBank/DDBJ whole genome shotgun (WGS) entry which is preliminary data.</text>
</comment>
<name>E0QA07_9BIFI</name>
<sequence length="348" mass="37343">MTKFNRFFPSLQETTREERKEKMNMNMLKKAASIMAVVALSVTGAVGLSGCSTGEPSHDSAAGDSSSKTIRVATQRQPHLFAAYEWSKYVPDGYDVQVVPMDNSNDEKDALLSGDVDFALMGVPTVISQAAQDGGIKVIAGGADGGSGLMAQSDITSVKQLKGKKIGYVPNSSQEMALRLLLKSEGLDPDSDVEMVNIGYSEMSEALERGDVDAFAGAEMGVSLAKLAGASEIDSIYNTEIGKVNIALAASSEVIDGNPDLVKVAIEAHKKATESLSKDKATWKSGVMKQFTFDSDALDKALDNMWLHWDLSADYQKQCKELANQMVEIGSIEAAPDASKYLDDQFVK</sequence>
<gene>
    <name evidence="2" type="ORF">HMPREF0168_1965</name>
</gene>